<dbReference type="EC" id="2.4.1.21" evidence="7"/>
<comment type="caution">
    <text evidence="10">The sequence shown here is derived from an EMBL/GenBank/DDBJ whole genome shotgun (WGS) entry which is preliminary data.</text>
</comment>
<dbReference type="AlphaFoldDB" id="A0A1F6AXM1"/>
<dbReference type="NCBIfam" id="TIGR02095">
    <property type="entry name" value="glgA"/>
    <property type="match status" value="1"/>
</dbReference>
<dbReference type="InterPro" id="IPR013534">
    <property type="entry name" value="Starch_synth_cat_dom"/>
</dbReference>
<evidence type="ECO:0000256" key="4">
    <source>
        <dbReference type="ARBA" id="ARBA00022676"/>
    </source>
</evidence>
<dbReference type="InterPro" id="IPR001296">
    <property type="entry name" value="Glyco_trans_1"/>
</dbReference>
<dbReference type="GO" id="GO:0009011">
    <property type="term" value="F:alpha-1,4-glucan glucosyltransferase (ADP-glucose donor) activity"/>
    <property type="evidence" value="ECO:0007669"/>
    <property type="project" value="UniProtKB-UniRule"/>
</dbReference>
<feature type="binding site" evidence="7">
    <location>
        <position position="15"/>
    </location>
    <ligand>
        <name>ADP-alpha-D-glucose</name>
        <dbReference type="ChEBI" id="CHEBI:57498"/>
    </ligand>
</feature>
<dbReference type="EMBL" id="MFJZ01000045">
    <property type="protein sequence ID" value="OGG29426.1"/>
    <property type="molecule type" value="Genomic_DNA"/>
</dbReference>
<evidence type="ECO:0000256" key="6">
    <source>
        <dbReference type="ARBA" id="ARBA00023056"/>
    </source>
</evidence>
<dbReference type="Gene3D" id="3.40.50.2000">
    <property type="entry name" value="Glycogen Phosphorylase B"/>
    <property type="match status" value="2"/>
</dbReference>
<dbReference type="STRING" id="1798396.A2973_04165"/>
<keyword evidence="5 7" id="KW-0808">Transferase</keyword>
<dbReference type="GO" id="GO:0004373">
    <property type="term" value="F:alpha-1,4-glucan glucosyltransferase (UDP-glucose donor) activity"/>
    <property type="evidence" value="ECO:0007669"/>
    <property type="project" value="InterPro"/>
</dbReference>
<gene>
    <name evidence="7" type="primary">glgA</name>
    <name evidence="10" type="ORF">A2973_04165</name>
</gene>
<evidence type="ECO:0000256" key="7">
    <source>
        <dbReference type="HAMAP-Rule" id="MF_00484"/>
    </source>
</evidence>
<dbReference type="Pfam" id="PF08323">
    <property type="entry name" value="Glyco_transf_5"/>
    <property type="match status" value="1"/>
</dbReference>
<dbReference type="CDD" id="cd03791">
    <property type="entry name" value="GT5_Glycogen_synthase_DULL1-like"/>
    <property type="match status" value="1"/>
</dbReference>
<reference evidence="10 11" key="1">
    <citation type="journal article" date="2016" name="Nat. Commun.">
        <title>Thousands of microbial genomes shed light on interconnected biogeochemical processes in an aquifer system.</title>
        <authorList>
            <person name="Anantharaman K."/>
            <person name="Brown C.T."/>
            <person name="Hug L.A."/>
            <person name="Sharon I."/>
            <person name="Castelle C.J."/>
            <person name="Probst A.J."/>
            <person name="Thomas B.C."/>
            <person name="Singh A."/>
            <person name="Wilkins M.J."/>
            <person name="Karaoz U."/>
            <person name="Brodie E.L."/>
            <person name="Williams K.H."/>
            <person name="Hubbard S.S."/>
            <person name="Banfield J.F."/>
        </authorList>
    </citation>
    <scope>NUCLEOTIDE SEQUENCE [LARGE SCALE GENOMIC DNA]</scope>
</reference>
<dbReference type="PANTHER" id="PTHR45825">
    <property type="entry name" value="GRANULE-BOUND STARCH SYNTHASE 1, CHLOROPLASTIC/AMYLOPLASTIC"/>
    <property type="match status" value="1"/>
</dbReference>
<comment type="function">
    <text evidence="2 7">Synthesizes alpha-1,4-glucan chains using ADP-glucose.</text>
</comment>
<evidence type="ECO:0000256" key="5">
    <source>
        <dbReference type="ARBA" id="ARBA00022679"/>
    </source>
</evidence>
<dbReference type="Proteomes" id="UP000176409">
    <property type="component" value="Unassembled WGS sequence"/>
</dbReference>
<evidence type="ECO:0000256" key="3">
    <source>
        <dbReference type="ARBA" id="ARBA00010281"/>
    </source>
</evidence>
<keyword evidence="6 7" id="KW-0320">Glycogen biosynthesis</keyword>
<proteinExistence type="inferred from homology"/>
<dbReference type="InterPro" id="IPR011835">
    <property type="entry name" value="GS/SS"/>
</dbReference>
<feature type="domain" description="Starch synthase catalytic" evidence="9">
    <location>
        <begin position="4"/>
        <end position="233"/>
    </location>
</feature>
<evidence type="ECO:0000313" key="10">
    <source>
        <dbReference type="EMBL" id="OGG29426.1"/>
    </source>
</evidence>
<evidence type="ECO:0000313" key="11">
    <source>
        <dbReference type="Proteomes" id="UP000176409"/>
    </source>
</evidence>
<comment type="pathway">
    <text evidence="7">Glycan biosynthesis; glycogen biosynthesis.</text>
</comment>
<evidence type="ECO:0000256" key="2">
    <source>
        <dbReference type="ARBA" id="ARBA00002764"/>
    </source>
</evidence>
<name>A0A1F6AXM1_9BACT</name>
<dbReference type="UniPathway" id="UPA00164"/>
<feature type="domain" description="Glycosyl transferase family 1" evidence="8">
    <location>
        <begin position="290"/>
        <end position="440"/>
    </location>
</feature>
<comment type="similarity">
    <text evidence="3 7">Belongs to the glycosyltransferase 1 family. Bacterial/plant glycogen synthase subfamily.</text>
</comment>
<accession>A0A1F6AXM1</accession>
<dbReference type="SUPFAM" id="SSF53756">
    <property type="entry name" value="UDP-Glycosyltransferase/glycogen phosphorylase"/>
    <property type="match status" value="1"/>
</dbReference>
<dbReference type="Pfam" id="PF00534">
    <property type="entry name" value="Glycos_transf_1"/>
    <property type="match status" value="1"/>
</dbReference>
<protein>
    <recommendedName>
        <fullName evidence="7">Glycogen synthase</fullName>
        <ecNumber evidence="7">2.4.1.21</ecNumber>
    </recommendedName>
    <alternativeName>
        <fullName evidence="7">Starch [bacterial glycogen] synthase</fullName>
    </alternativeName>
</protein>
<dbReference type="GO" id="GO:0005978">
    <property type="term" value="P:glycogen biosynthetic process"/>
    <property type="evidence" value="ECO:0007669"/>
    <property type="project" value="UniProtKB-UniRule"/>
</dbReference>
<keyword evidence="4 7" id="KW-0328">Glycosyltransferase</keyword>
<evidence type="ECO:0000256" key="1">
    <source>
        <dbReference type="ARBA" id="ARBA00001478"/>
    </source>
</evidence>
<dbReference type="PANTHER" id="PTHR45825:SF11">
    <property type="entry name" value="ALPHA AMYLASE DOMAIN-CONTAINING PROTEIN"/>
    <property type="match status" value="1"/>
</dbReference>
<dbReference type="HAMAP" id="MF_00484">
    <property type="entry name" value="Glycogen_synth"/>
    <property type="match status" value="1"/>
</dbReference>
<organism evidence="10 11">
    <name type="scientific">Candidatus Gottesmanbacteria bacterium RIFCSPLOWO2_01_FULL_49_10</name>
    <dbReference type="NCBI Taxonomy" id="1798396"/>
    <lineage>
        <taxon>Bacteria</taxon>
        <taxon>Candidatus Gottesmaniibacteriota</taxon>
    </lineage>
</organism>
<sequence length="473" mass="53504">MHALFVTSEFAPLYKLGGLADVSFSLPKALNRHNVHTCVILPYYREIHLSRYRCVGSLAVDYDGQRQYVFLFSTTIEGVPVLLLRHEKILLYHKEPMTDTFAFFCQAVIAFTRSSERILGYSFDVVHCNDWHTGLVPVLMGESYKLNPSVESLQAKQGKTIMTIHNMSYHGDGDGHIPEKLGLPRALFHIKDKESVSFLREGLEYADMITTVSPTYAREIQTRAYGGRLAHIFARRKDVVVGILNGIDEESWDPKRDRSIRAMYSRQRVTAGKQKNKAHLQGFLRLPRVDVPVFGFIGRLESLQKGIDILLDAFDILFDEEQIHWQCIILGNGSERVAKRIEAMVRKHPKELAFVHAFDDIMARLIYAGSDMIALPSKFEPCGLVQMIAMRYGAIPIVRKTGGLADSVTDGKTGFVFGAYTARALARAMTGAMTAMTHRTAWRRLVDTAMRQDFSWRKSAKKYVALYESLAKA</sequence>
<comment type="catalytic activity">
    <reaction evidence="1 7">
        <text>[(1-&gt;4)-alpha-D-glucosyl](n) + ADP-alpha-D-glucose = [(1-&gt;4)-alpha-D-glucosyl](n+1) + ADP + H(+)</text>
        <dbReference type="Rhea" id="RHEA:18189"/>
        <dbReference type="Rhea" id="RHEA-COMP:9584"/>
        <dbReference type="Rhea" id="RHEA-COMP:9587"/>
        <dbReference type="ChEBI" id="CHEBI:15378"/>
        <dbReference type="ChEBI" id="CHEBI:15444"/>
        <dbReference type="ChEBI" id="CHEBI:57498"/>
        <dbReference type="ChEBI" id="CHEBI:456216"/>
        <dbReference type="EC" id="2.4.1.21"/>
    </reaction>
</comment>
<evidence type="ECO:0000259" key="9">
    <source>
        <dbReference type="Pfam" id="PF08323"/>
    </source>
</evidence>
<evidence type="ECO:0000259" key="8">
    <source>
        <dbReference type="Pfam" id="PF00534"/>
    </source>
</evidence>